<dbReference type="AlphaFoldDB" id="A0A2S6GS21"/>
<dbReference type="RefSeq" id="WP_104479265.1">
    <property type="nucleotide sequence ID" value="NZ_CP154825.1"/>
</dbReference>
<evidence type="ECO:0000256" key="1">
    <source>
        <dbReference type="SAM" id="MobiDB-lite"/>
    </source>
</evidence>
<proteinExistence type="predicted"/>
<accession>A0A2S6GS21</accession>
<dbReference type="InterPro" id="IPR036527">
    <property type="entry name" value="SCP2_sterol-bd_dom_sf"/>
</dbReference>
<organism evidence="3 4">
    <name type="scientific">Actinokineospora auranticolor</name>
    <dbReference type="NCBI Taxonomy" id="155976"/>
    <lineage>
        <taxon>Bacteria</taxon>
        <taxon>Bacillati</taxon>
        <taxon>Actinomycetota</taxon>
        <taxon>Actinomycetes</taxon>
        <taxon>Pseudonocardiales</taxon>
        <taxon>Pseudonocardiaceae</taxon>
        <taxon>Actinokineospora</taxon>
    </lineage>
</organism>
<evidence type="ECO:0000259" key="2">
    <source>
        <dbReference type="Pfam" id="PF02036"/>
    </source>
</evidence>
<dbReference type="Gene3D" id="3.30.1050.10">
    <property type="entry name" value="SCP2 sterol-binding domain"/>
    <property type="match status" value="1"/>
</dbReference>
<dbReference type="SUPFAM" id="SSF55718">
    <property type="entry name" value="SCP-like"/>
    <property type="match status" value="1"/>
</dbReference>
<sequence length="206" mass="22744">MTESDRPPDTADDAIGHTPGPWRDPGARVNLDAFADAVDPARLTPDEFVRLVEVLDTLGRARAGVDLATMRTDTFLRFLRRTTPAHLDALTAHPALRQVVFTEVFRRMSDHLDPTRTATLRAVIHWRFTGAVEDRFETVIDHGTCTSGRSPTADPRVTITLAPTDFLRALTGEVNLPLLFLTGKVRVKGDLPFAATLIAHFDLPGR</sequence>
<feature type="domain" description="SCP2" evidence="2">
    <location>
        <begin position="102"/>
        <end position="199"/>
    </location>
</feature>
<dbReference type="InterPro" id="IPR003033">
    <property type="entry name" value="SCP2_sterol-bd_dom"/>
</dbReference>
<evidence type="ECO:0000313" key="3">
    <source>
        <dbReference type="EMBL" id="PPK67986.1"/>
    </source>
</evidence>
<comment type="caution">
    <text evidence="3">The sequence shown here is derived from an EMBL/GenBank/DDBJ whole genome shotgun (WGS) entry which is preliminary data.</text>
</comment>
<dbReference type="Proteomes" id="UP000239203">
    <property type="component" value="Unassembled WGS sequence"/>
</dbReference>
<evidence type="ECO:0000313" key="4">
    <source>
        <dbReference type="Proteomes" id="UP000239203"/>
    </source>
</evidence>
<gene>
    <name evidence="3" type="ORF">CLV40_106218</name>
</gene>
<name>A0A2S6GS21_9PSEU</name>
<dbReference type="OrthoDB" id="5243187at2"/>
<keyword evidence="4" id="KW-1185">Reference proteome</keyword>
<reference evidence="3 4" key="1">
    <citation type="submission" date="2018-02" db="EMBL/GenBank/DDBJ databases">
        <title>Genomic Encyclopedia of Archaeal and Bacterial Type Strains, Phase II (KMG-II): from individual species to whole genera.</title>
        <authorList>
            <person name="Goeker M."/>
        </authorList>
    </citation>
    <scope>NUCLEOTIDE SEQUENCE [LARGE SCALE GENOMIC DNA]</scope>
    <source>
        <strain evidence="3 4">YU 961-1</strain>
    </source>
</reference>
<protein>
    <submittedName>
        <fullName evidence="3">SCP-2 sterol transfer family protein</fullName>
    </submittedName>
</protein>
<feature type="region of interest" description="Disordered" evidence="1">
    <location>
        <begin position="1"/>
        <end position="24"/>
    </location>
</feature>
<dbReference type="EMBL" id="PTIX01000006">
    <property type="protein sequence ID" value="PPK67986.1"/>
    <property type="molecule type" value="Genomic_DNA"/>
</dbReference>
<dbReference type="Pfam" id="PF02036">
    <property type="entry name" value="SCP2"/>
    <property type="match status" value="1"/>
</dbReference>